<keyword evidence="3" id="KW-1133">Transmembrane helix</keyword>
<protein>
    <submittedName>
        <fullName evidence="9">Extracellular domains-containing protein</fullName>
    </submittedName>
</protein>
<keyword evidence="4" id="KW-0472">Membrane</keyword>
<evidence type="ECO:0000256" key="2">
    <source>
        <dbReference type="ARBA" id="ARBA00022692"/>
    </source>
</evidence>
<sequence length="903" mass="103524">MPNGIIAQNNTFENLFGLDSHESIASYNTEENIELLPHEKTDTSLELEDLDVEEKDLTPIEEKDDGKNLAKILPEIKHSFAAKGESEKESDLPFVQTISGKMGDERNGKYLTVNGYLEFSDPPEYLTYPLVFPIKDWPRKNDPSFIGIFFSKCRIGRLRKTDIDQRKPGVYFRLERDLQGRNDQFGVEMRERVMWDIRQGVVGADSFVPKHALIATWKNMTFAGGIDQSLHRTNTFQLVLATDEVFTYAIFNYLNIQWTSHTEAGGDTTQGENGVAAFVGFNAGNGTRSYEYKPYSQATTIRDLTSRGWANGFPGRHIFRIDEKIMLGTCNKDIAGAHLPLVFAPESGNMLGGTVVNITGPCFNESQKIKCRFENEVVMGVVIDRNRAICVQPFLKYEGYIRFYIAIDSGTYDWKGKYFVVRKISLSLVKQNSREIFACAETPATATERIFFSDKEAVHMKSPAEIKITWNAYNLTTNIGAGIQISLWGYRETTTRPEFEFITTLESSHTNTGSYIIKPDKYRDAYNPYHRDMVFGFLQINLTEPQLYSGLLITPSLWSRPIPIGWYFSSQWERLYGSRWSQKICDKWIMNDRYLKNFAAEVALCPCILDHALYDKGRFLPDYNCDKDSNIDCYYNQYASHCVRTGAPNLDGSEQQCCYDKNGFLMLTYDQQWGSRPHRSHNLGYFPWNEANKVPTLSHWYHDVVPMYTCCLWQEEQAVGCETFRFERRPSQDCIAYQSPGVATVFGDPHFVTFDGLEYTFNGKGEFVLLRVNDLKDKLDVQGRFEQMPNNAYGSVMATHLTSIAARGNNSATIEVRLRPPHAQWRYRLDVFADGQRIYFDRPSLKFQHFPGVVVYTPTYILNQSEVIIMFDTGAGVEVVENEGFLSTRMYLPWTYLVKKVHL</sequence>
<evidence type="ECO:0000259" key="6">
    <source>
        <dbReference type="PROSITE" id="PS50856"/>
    </source>
</evidence>
<dbReference type="EMBL" id="LBMM01005406">
    <property type="protein sequence ID" value="KMQ91547.1"/>
    <property type="molecule type" value="Genomic_DNA"/>
</dbReference>
<dbReference type="PROSITE" id="PS51220">
    <property type="entry name" value="NIDO"/>
    <property type="match status" value="1"/>
</dbReference>
<dbReference type="PANTHER" id="PTHR13802:SF52">
    <property type="entry name" value="MUCIN-4"/>
    <property type="match status" value="1"/>
</dbReference>
<evidence type="ECO:0000313" key="9">
    <source>
        <dbReference type="EMBL" id="KMQ91547.1"/>
    </source>
</evidence>
<organism evidence="9 10">
    <name type="scientific">Lasius niger</name>
    <name type="common">Black garden ant</name>
    <dbReference type="NCBI Taxonomy" id="67767"/>
    <lineage>
        <taxon>Eukaryota</taxon>
        <taxon>Metazoa</taxon>
        <taxon>Ecdysozoa</taxon>
        <taxon>Arthropoda</taxon>
        <taxon>Hexapoda</taxon>
        <taxon>Insecta</taxon>
        <taxon>Pterygota</taxon>
        <taxon>Neoptera</taxon>
        <taxon>Endopterygota</taxon>
        <taxon>Hymenoptera</taxon>
        <taxon>Apocrita</taxon>
        <taxon>Aculeata</taxon>
        <taxon>Formicoidea</taxon>
        <taxon>Formicidae</taxon>
        <taxon>Formicinae</taxon>
        <taxon>Lasius</taxon>
        <taxon>Lasius</taxon>
    </lineage>
</organism>
<dbReference type="InterPro" id="IPR005533">
    <property type="entry name" value="AMOP_dom"/>
</dbReference>
<comment type="caution">
    <text evidence="9">The sequence shown here is derived from an EMBL/GenBank/DDBJ whole genome shotgun (WGS) entry which is preliminary data.</text>
</comment>
<comment type="subcellular location">
    <subcellularLocation>
        <location evidence="1">Membrane</location>
    </subcellularLocation>
</comment>
<evidence type="ECO:0000256" key="5">
    <source>
        <dbReference type="ARBA" id="ARBA00023157"/>
    </source>
</evidence>
<proteinExistence type="predicted"/>
<feature type="domain" description="NIDO" evidence="7">
    <location>
        <begin position="161"/>
        <end position="324"/>
    </location>
</feature>
<keyword evidence="10" id="KW-1185">Reference proteome</keyword>
<dbReference type="Proteomes" id="UP000036403">
    <property type="component" value="Unassembled WGS sequence"/>
</dbReference>
<dbReference type="Pfam" id="PF03782">
    <property type="entry name" value="AMOP"/>
    <property type="match status" value="1"/>
</dbReference>
<dbReference type="InterPro" id="IPR003886">
    <property type="entry name" value="NIDO_dom"/>
</dbReference>
<dbReference type="InterPro" id="IPR051495">
    <property type="entry name" value="Epithelial_Barrier/Signaling"/>
</dbReference>
<evidence type="ECO:0000256" key="3">
    <source>
        <dbReference type="ARBA" id="ARBA00022989"/>
    </source>
</evidence>
<dbReference type="GO" id="GO:0016020">
    <property type="term" value="C:membrane"/>
    <property type="evidence" value="ECO:0007669"/>
    <property type="project" value="UniProtKB-SubCell"/>
</dbReference>
<dbReference type="PANTHER" id="PTHR13802">
    <property type="entry name" value="MUCIN 4-RELATED"/>
    <property type="match status" value="1"/>
</dbReference>
<dbReference type="SUPFAM" id="SSF81296">
    <property type="entry name" value="E set domains"/>
    <property type="match status" value="1"/>
</dbReference>
<dbReference type="SMART" id="SM00539">
    <property type="entry name" value="NIDO"/>
    <property type="match status" value="1"/>
</dbReference>
<evidence type="ECO:0000259" key="7">
    <source>
        <dbReference type="PROSITE" id="PS51220"/>
    </source>
</evidence>
<feature type="domain" description="AMOP" evidence="6">
    <location>
        <begin position="577"/>
        <end position="728"/>
    </location>
</feature>
<reference evidence="9 10" key="1">
    <citation type="submission" date="2015-04" db="EMBL/GenBank/DDBJ databases">
        <title>Lasius niger genome sequencing.</title>
        <authorList>
            <person name="Konorov E.A."/>
            <person name="Nikitin M.A."/>
            <person name="Kirill M.V."/>
            <person name="Chang P."/>
        </authorList>
    </citation>
    <scope>NUCLEOTIDE SEQUENCE [LARGE SCALE GENOMIC DNA]</scope>
    <source>
        <tissue evidence="9">Whole</tissue>
    </source>
</reference>
<evidence type="ECO:0000313" key="10">
    <source>
        <dbReference type="Proteomes" id="UP000036403"/>
    </source>
</evidence>
<evidence type="ECO:0000259" key="8">
    <source>
        <dbReference type="PROSITE" id="PS51233"/>
    </source>
</evidence>
<dbReference type="AlphaFoldDB" id="A0A0J7KML5"/>
<keyword evidence="5" id="KW-1015">Disulfide bond</keyword>
<accession>A0A0J7KML5</accession>
<evidence type="ECO:0000256" key="1">
    <source>
        <dbReference type="ARBA" id="ARBA00004370"/>
    </source>
</evidence>
<dbReference type="Pfam" id="PF00094">
    <property type="entry name" value="VWD"/>
    <property type="match status" value="1"/>
</dbReference>
<dbReference type="GO" id="GO:0007160">
    <property type="term" value="P:cell-matrix adhesion"/>
    <property type="evidence" value="ECO:0007669"/>
    <property type="project" value="InterPro"/>
</dbReference>
<dbReference type="InterPro" id="IPR001846">
    <property type="entry name" value="VWF_type-D"/>
</dbReference>
<evidence type="ECO:0000256" key="4">
    <source>
        <dbReference type="ARBA" id="ARBA00023136"/>
    </source>
</evidence>
<dbReference type="Gene3D" id="2.60.40.10">
    <property type="entry name" value="Immunoglobulins"/>
    <property type="match status" value="1"/>
</dbReference>
<dbReference type="Pfam" id="PF06119">
    <property type="entry name" value="NIDO"/>
    <property type="match status" value="1"/>
</dbReference>
<keyword evidence="2" id="KW-0812">Transmembrane</keyword>
<dbReference type="PROSITE" id="PS50856">
    <property type="entry name" value="AMOP"/>
    <property type="match status" value="1"/>
</dbReference>
<dbReference type="PROSITE" id="PS51233">
    <property type="entry name" value="VWFD"/>
    <property type="match status" value="1"/>
</dbReference>
<dbReference type="SMART" id="SM00723">
    <property type="entry name" value="AMOP"/>
    <property type="match status" value="1"/>
</dbReference>
<dbReference type="OrthoDB" id="6051552at2759"/>
<name>A0A0J7KML5_LASNI</name>
<dbReference type="STRING" id="67767.A0A0J7KML5"/>
<gene>
    <name evidence="9" type="ORF">RF55_8571</name>
</gene>
<feature type="domain" description="VWFD" evidence="8">
    <location>
        <begin position="741"/>
        <end position="903"/>
    </location>
</feature>
<dbReference type="InterPro" id="IPR013783">
    <property type="entry name" value="Ig-like_fold"/>
</dbReference>
<dbReference type="InterPro" id="IPR014756">
    <property type="entry name" value="Ig_E-set"/>
</dbReference>
<dbReference type="PaxDb" id="67767-A0A0J7KML5"/>